<name>A0A6G0YHW3_APHCR</name>
<accession>A0A6G0YHW3</accession>
<evidence type="ECO:0000313" key="1">
    <source>
        <dbReference type="EMBL" id="KAF0756250.1"/>
    </source>
</evidence>
<dbReference type="Proteomes" id="UP000478052">
    <property type="component" value="Unassembled WGS sequence"/>
</dbReference>
<proteinExistence type="predicted"/>
<keyword evidence="2" id="KW-1185">Reference proteome</keyword>
<protein>
    <submittedName>
        <fullName evidence="1">Uncharacterized protein</fullName>
    </submittedName>
</protein>
<gene>
    <name evidence="1" type="ORF">FWK35_00018178</name>
</gene>
<dbReference type="EMBL" id="VUJU01003900">
    <property type="protein sequence ID" value="KAF0756250.1"/>
    <property type="molecule type" value="Genomic_DNA"/>
</dbReference>
<organism evidence="1 2">
    <name type="scientific">Aphis craccivora</name>
    <name type="common">Cowpea aphid</name>
    <dbReference type="NCBI Taxonomy" id="307492"/>
    <lineage>
        <taxon>Eukaryota</taxon>
        <taxon>Metazoa</taxon>
        <taxon>Ecdysozoa</taxon>
        <taxon>Arthropoda</taxon>
        <taxon>Hexapoda</taxon>
        <taxon>Insecta</taxon>
        <taxon>Pterygota</taxon>
        <taxon>Neoptera</taxon>
        <taxon>Paraneoptera</taxon>
        <taxon>Hemiptera</taxon>
        <taxon>Sternorrhyncha</taxon>
        <taxon>Aphidomorpha</taxon>
        <taxon>Aphidoidea</taxon>
        <taxon>Aphididae</taxon>
        <taxon>Aphidini</taxon>
        <taxon>Aphis</taxon>
        <taxon>Aphis</taxon>
    </lineage>
</organism>
<dbReference type="AlphaFoldDB" id="A0A6G0YHW3"/>
<evidence type="ECO:0000313" key="2">
    <source>
        <dbReference type="Proteomes" id="UP000478052"/>
    </source>
</evidence>
<sequence>MSIYIIIGCKFPPSIWAEPLSEAPQTINCAESFHKHFNLQFYSPPITNIIENLKLIPKETYLKNKGTVKPREMKKSNV</sequence>
<comment type="caution">
    <text evidence="1">The sequence shown here is derived from an EMBL/GenBank/DDBJ whole genome shotgun (WGS) entry which is preliminary data.</text>
</comment>
<reference evidence="1 2" key="1">
    <citation type="submission" date="2019-08" db="EMBL/GenBank/DDBJ databases">
        <title>Whole genome of Aphis craccivora.</title>
        <authorList>
            <person name="Voronova N.V."/>
            <person name="Shulinski R.S."/>
            <person name="Bandarenka Y.V."/>
            <person name="Zhorov D.G."/>
            <person name="Warner D."/>
        </authorList>
    </citation>
    <scope>NUCLEOTIDE SEQUENCE [LARGE SCALE GENOMIC DNA]</scope>
    <source>
        <strain evidence="1">180601</strain>
        <tissue evidence="1">Whole Body</tissue>
    </source>
</reference>